<accession>A0ACB8U2D6</accession>
<comment type="caution">
    <text evidence="1">The sequence shown here is derived from an EMBL/GenBank/DDBJ whole genome shotgun (WGS) entry which is preliminary data.</text>
</comment>
<evidence type="ECO:0000313" key="1">
    <source>
        <dbReference type="EMBL" id="KAI0088528.1"/>
    </source>
</evidence>
<proteinExistence type="predicted"/>
<keyword evidence="2" id="KW-1185">Reference proteome</keyword>
<organism evidence="1 2">
    <name type="scientific">Irpex rosettiformis</name>
    <dbReference type="NCBI Taxonomy" id="378272"/>
    <lineage>
        <taxon>Eukaryota</taxon>
        <taxon>Fungi</taxon>
        <taxon>Dikarya</taxon>
        <taxon>Basidiomycota</taxon>
        <taxon>Agaricomycotina</taxon>
        <taxon>Agaricomycetes</taxon>
        <taxon>Polyporales</taxon>
        <taxon>Irpicaceae</taxon>
        <taxon>Irpex</taxon>
    </lineage>
</organism>
<sequence length="870" mass="96471">MTQTYFPARTVSSPSPLQTSYEPSTSTPDGEKQQSLAEDAQGLFLLQRESLLDAMDRTKALLGDLRKFSKESWVVKYPQLREHQQEEQPEGSSTSTKTARRMSARRCLSFADDPSFQTDVVVSTPRKGLSRSITLSTITDETAEPSEDEDEDRLVTESEAHDFRVFRLDLKLGPHGSTSPSSLVSQLEKASIANLVDDRISASLTHIDKLRQRVEDKSSKVLVTGDLNAGKSTFVNALLRKEIMPVDQQPCTTAFCEVHDAAENHGIEELHILKEGVPYDVYDESTFTRAPVSSLEDFVSENENVQQMLKVYLADGRPSNESLLNNGAVDISLIDAPGLNRDSIKTTAVFARQEEIDVVVFVVSAENHFTLSAKEFLTTASNEKAYLFIVVNKYDQIRDKAKCRRLILDQIKQLSPRTFEDAEDLVHFVDSSAALHQDGTESFDNLEKDLRSFVLVKRSKSKLAPASTYLCHILSDIDLLAGANSIVAKMDGERAQAELERTKPVLEVMKKGRETLEDTLGSIEEAEANRVRLRTKDILHDALERIGQGKLGVDEKKVALRMPSYDGLLSLWNYACDVRRTLLASMDLAVKLAEEEARVATTNSVKDIAQLEDKILPEGVERSRRVFMPEAMFSTRASQKAGRRASQHGHGAVVAGGSQGLGIGLAHQPDLLETTFLDIFDARHHVIERFSDHESSSEEEAALTAISVASVGLGALTMVGGQTVGIRGLVESIYHVSHVLSNDTVRKWAVPIIAVVGLGTTAYFIWDLPNSVPRNVGRRIKTSLMKEHPELKEASFVELHAGRVSRETRKVLRLAGYDLNQRFRAAVEEKSREVKNAEETERKAKAAVAFFDSVHEKTGEVREKAQLVSA</sequence>
<evidence type="ECO:0000313" key="2">
    <source>
        <dbReference type="Proteomes" id="UP001055072"/>
    </source>
</evidence>
<gene>
    <name evidence="1" type="ORF">BDY19DRAFT_906550</name>
</gene>
<reference evidence="1" key="1">
    <citation type="journal article" date="2021" name="Environ. Microbiol.">
        <title>Gene family expansions and transcriptome signatures uncover fungal adaptations to wood decay.</title>
        <authorList>
            <person name="Hage H."/>
            <person name="Miyauchi S."/>
            <person name="Viragh M."/>
            <person name="Drula E."/>
            <person name="Min B."/>
            <person name="Chaduli D."/>
            <person name="Navarro D."/>
            <person name="Favel A."/>
            <person name="Norest M."/>
            <person name="Lesage-Meessen L."/>
            <person name="Balint B."/>
            <person name="Merenyi Z."/>
            <person name="de Eugenio L."/>
            <person name="Morin E."/>
            <person name="Martinez A.T."/>
            <person name="Baldrian P."/>
            <person name="Stursova M."/>
            <person name="Martinez M.J."/>
            <person name="Novotny C."/>
            <person name="Magnuson J.K."/>
            <person name="Spatafora J.W."/>
            <person name="Maurice S."/>
            <person name="Pangilinan J."/>
            <person name="Andreopoulos W."/>
            <person name="LaButti K."/>
            <person name="Hundley H."/>
            <person name="Na H."/>
            <person name="Kuo A."/>
            <person name="Barry K."/>
            <person name="Lipzen A."/>
            <person name="Henrissat B."/>
            <person name="Riley R."/>
            <person name="Ahrendt S."/>
            <person name="Nagy L.G."/>
            <person name="Grigoriev I.V."/>
            <person name="Martin F."/>
            <person name="Rosso M.N."/>
        </authorList>
    </citation>
    <scope>NUCLEOTIDE SEQUENCE</scope>
    <source>
        <strain evidence="1">CBS 384.51</strain>
    </source>
</reference>
<name>A0ACB8U2D6_9APHY</name>
<dbReference type="Proteomes" id="UP001055072">
    <property type="component" value="Unassembled WGS sequence"/>
</dbReference>
<dbReference type="EMBL" id="MU274913">
    <property type="protein sequence ID" value="KAI0088528.1"/>
    <property type="molecule type" value="Genomic_DNA"/>
</dbReference>
<protein>
    <submittedName>
        <fullName evidence="1">Uncharacterized protein</fullName>
    </submittedName>
</protein>